<dbReference type="EMBL" id="KN836827">
    <property type="protein sequence ID" value="KIK31611.1"/>
    <property type="molecule type" value="Genomic_DNA"/>
</dbReference>
<proteinExistence type="predicted"/>
<sequence length="277" mass="31401">MDVLEADGGNVDKEYFSSRFSNIEKEAHGTSIGANEKNETQNLHNIFKSMSRTHGNAVPAQMSLLGHSKFSGVADGSETSRDKLYKRWGAKRDIKKVKEAVKKDLYIHEIKEFPSDFLAIKRSGKTVRKIVKKQYSATSTPQQLRTLPSKGKILLPLDHLPPASVPDDIPPYLIMRFEHFITVKQQKGLRARWDRLLQTKPKHLLKQDKNRSATDAYHLGTWEVTGVQPRLTLETEAQSPEAIKAMDDLLFFIKTTIAPKIATVFKDHAPTQWEALQ</sequence>
<feature type="non-terminal residue" evidence="1">
    <location>
        <position position="277"/>
    </location>
</feature>
<name>A0A0C9ZQM0_9AGAM</name>
<protein>
    <submittedName>
        <fullName evidence="1">Uncharacterized protein</fullName>
    </submittedName>
</protein>
<organism evidence="1 2">
    <name type="scientific">Suillus luteus UH-Slu-Lm8-n1</name>
    <dbReference type="NCBI Taxonomy" id="930992"/>
    <lineage>
        <taxon>Eukaryota</taxon>
        <taxon>Fungi</taxon>
        <taxon>Dikarya</taxon>
        <taxon>Basidiomycota</taxon>
        <taxon>Agaricomycotina</taxon>
        <taxon>Agaricomycetes</taxon>
        <taxon>Agaricomycetidae</taxon>
        <taxon>Boletales</taxon>
        <taxon>Suillineae</taxon>
        <taxon>Suillaceae</taxon>
        <taxon>Suillus</taxon>
    </lineage>
</organism>
<reference evidence="1 2" key="1">
    <citation type="submission" date="2014-04" db="EMBL/GenBank/DDBJ databases">
        <authorList>
            <consortium name="DOE Joint Genome Institute"/>
            <person name="Kuo A."/>
            <person name="Ruytinx J."/>
            <person name="Rineau F."/>
            <person name="Colpaert J."/>
            <person name="Kohler A."/>
            <person name="Nagy L.G."/>
            <person name="Floudas D."/>
            <person name="Copeland A."/>
            <person name="Barry K.W."/>
            <person name="Cichocki N."/>
            <person name="Veneault-Fourrey C."/>
            <person name="LaButti K."/>
            <person name="Lindquist E.A."/>
            <person name="Lipzen A."/>
            <person name="Lundell T."/>
            <person name="Morin E."/>
            <person name="Murat C."/>
            <person name="Sun H."/>
            <person name="Tunlid A."/>
            <person name="Henrissat B."/>
            <person name="Grigoriev I.V."/>
            <person name="Hibbett D.S."/>
            <person name="Martin F."/>
            <person name="Nordberg H.P."/>
            <person name="Cantor M.N."/>
            <person name="Hua S.X."/>
        </authorList>
    </citation>
    <scope>NUCLEOTIDE SEQUENCE [LARGE SCALE GENOMIC DNA]</scope>
    <source>
        <strain evidence="1 2">UH-Slu-Lm8-n1</strain>
    </source>
</reference>
<evidence type="ECO:0000313" key="1">
    <source>
        <dbReference type="EMBL" id="KIK31611.1"/>
    </source>
</evidence>
<accession>A0A0C9ZQM0</accession>
<dbReference type="HOGENOM" id="CLU_1006707_0_0_1"/>
<evidence type="ECO:0000313" key="2">
    <source>
        <dbReference type="Proteomes" id="UP000054485"/>
    </source>
</evidence>
<dbReference type="STRING" id="930992.A0A0C9ZQM0"/>
<reference evidence="2" key="2">
    <citation type="submission" date="2015-01" db="EMBL/GenBank/DDBJ databases">
        <title>Evolutionary Origins and Diversification of the Mycorrhizal Mutualists.</title>
        <authorList>
            <consortium name="DOE Joint Genome Institute"/>
            <consortium name="Mycorrhizal Genomics Consortium"/>
            <person name="Kohler A."/>
            <person name="Kuo A."/>
            <person name="Nagy L.G."/>
            <person name="Floudas D."/>
            <person name="Copeland A."/>
            <person name="Barry K.W."/>
            <person name="Cichocki N."/>
            <person name="Veneault-Fourrey C."/>
            <person name="LaButti K."/>
            <person name="Lindquist E.A."/>
            <person name="Lipzen A."/>
            <person name="Lundell T."/>
            <person name="Morin E."/>
            <person name="Murat C."/>
            <person name="Riley R."/>
            <person name="Ohm R."/>
            <person name="Sun H."/>
            <person name="Tunlid A."/>
            <person name="Henrissat B."/>
            <person name="Grigoriev I.V."/>
            <person name="Hibbett D.S."/>
            <person name="Martin F."/>
        </authorList>
    </citation>
    <scope>NUCLEOTIDE SEQUENCE [LARGE SCALE GENOMIC DNA]</scope>
    <source>
        <strain evidence="2">UH-Slu-Lm8-n1</strain>
    </source>
</reference>
<gene>
    <name evidence="1" type="ORF">CY34DRAFT_764995</name>
</gene>
<dbReference type="InParanoid" id="A0A0C9ZQM0"/>
<dbReference type="AlphaFoldDB" id="A0A0C9ZQM0"/>
<dbReference type="OrthoDB" id="2675590at2759"/>
<keyword evidence="2" id="KW-1185">Reference proteome</keyword>
<dbReference type="Proteomes" id="UP000054485">
    <property type="component" value="Unassembled WGS sequence"/>
</dbReference>